<evidence type="ECO:0000256" key="1">
    <source>
        <dbReference type="SAM" id="MobiDB-lite"/>
    </source>
</evidence>
<reference evidence="2 3" key="3">
    <citation type="journal article" date="2013" name="Rice">
        <title>Improvement of the Oryza sativa Nipponbare reference genome using next generation sequence and optical map data.</title>
        <authorList>
            <person name="Kawahara Y."/>
            <person name="de la Bastide M."/>
            <person name="Hamilton J.P."/>
            <person name="Kanamori H."/>
            <person name="McCombie W.R."/>
            <person name="Ouyang S."/>
            <person name="Schwartz D.C."/>
            <person name="Tanaka T."/>
            <person name="Wu J."/>
            <person name="Zhou S."/>
            <person name="Childs K.L."/>
            <person name="Davidson R.M."/>
            <person name="Lin H."/>
            <person name="Quesada-Ocampo L."/>
            <person name="Vaillancourt B."/>
            <person name="Sakai H."/>
            <person name="Lee S.S."/>
            <person name="Kim J."/>
            <person name="Numa H."/>
            <person name="Itoh T."/>
            <person name="Buell C.R."/>
            <person name="Matsumoto T."/>
        </authorList>
    </citation>
    <scope>NUCLEOTIDE SEQUENCE [LARGE SCALE GENOMIC DNA]</scope>
    <source>
        <strain evidence="3">cv. Nipponbare</strain>
    </source>
</reference>
<keyword evidence="3" id="KW-1185">Reference proteome</keyword>
<evidence type="ECO:0000313" key="2">
    <source>
        <dbReference type="EMBL" id="BAT03452.1"/>
    </source>
</evidence>
<dbReference type="PaxDb" id="39947-A0A0P0XAY0"/>
<reference evidence="2 3" key="2">
    <citation type="journal article" date="2013" name="Plant Cell Physiol.">
        <title>Rice Annotation Project Database (RAP-DB): an integrative and interactive database for rice genomics.</title>
        <authorList>
            <person name="Sakai H."/>
            <person name="Lee S.S."/>
            <person name="Tanaka T."/>
            <person name="Numa H."/>
            <person name="Kim J."/>
            <person name="Kawahara Y."/>
            <person name="Wakimoto H."/>
            <person name="Yang C.C."/>
            <person name="Iwamoto M."/>
            <person name="Abe T."/>
            <person name="Yamada Y."/>
            <person name="Muto A."/>
            <person name="Inokuchi H."/>
            <person name="Ikemura T."/>
            <person name="Matsumoto T."/>
            <person name="Sasaki T."/>
            <person name="Itoh T."/>
        </authorList>
    </citation>
    <scope>NUCLEOTIDE SEQUENCE [LARGE SCALE GENOMIC DNA]</scope>
    <source>
        <strain evidence="3">cv. Nipponbare</strain>
    </source>
</reference>
<dbReference type="Proteomes" id="UP000059680">
    <property type="component" value="Chromosome 8"/>
</dbReference>
<organism evidence="2 3">
    <name type="scientific">Oryza sativa subsp. japonica</name>
    <name type="common">Rice</name>
    <dbReference type="NCBI Taxonomy" id="39947"/>
    <lineage>
        <taxon>Eukaryota</taxon>
        <taxon>Viridiplantae</taxon>
        <taxon>Streptophyta</taxon>
        <taxon>Embryophyta</taxon>
        <taxon>Tracheophyta</taxon>
        <taxon>Spermatophyta</taxon>
        <taxon>Magnoliopsida</taxon>
        <taxon>Liliopsida</taxon>
        <taxon>Poales</taxon>
        <taxon>Poaceae</taxon>
        <taxon>BOP clade</taxon>
        <taxon>Oryzoideae</taxon>
        <taxon>Oryzeae</taxon>
        <taxon>Oryzinae</taxon>
        <taxon>Oryza</taxon>
        <taxon>Oryza sativa</taxon>
    </lineage>
</organism>
<dbReference type="EMBL" id="AP014964">
    <property type="protein sequence ID" value="BAT03452.1"/>
    <property type="molecule type" value="Genomic_DNA"/>
</dbReference>
<sequence>MVKASAARRWRMRRGPMLKGGGGRCGSCLSGMEAASSWRWLLGEGGGAGPGSGYPRPRRGRIWCPLTTRTTAAAARSCPSSSCLQPHRCSRTRHMTTARRIEPEGKEGSQEAQEERRPAVGDASSWACNGKEGS</sequence>
<feature type="compositionally biased region" description="Basic and acidic residues" evidence="1">
    <location>
        <begin position="99"/>
        <end position="119"/>
    </location>
</feature>
<evidence type="ECO:0000313" key="3">
    <source>
        <dbReference type="Proteomes" id="UP000059680"/>
    </source>
</evidence>
<feature type="region of interest" description="Disordered" evidence="1">
    <location>
        <begin position="89"/>
        <end position="134"/>
    </location>
</feature>
<protein>
    <submittedName>
        <fullName evidence="2">Os08g0106200 protein</fullName>
    </submittedName>
</protein>
<dbReference type="InParanoid" id="A0A0P0XAY0"/>
<reference evidence="3" key="1">
    <citation type="journal article" date="2005" name="Nature">
        <title>The map-based sequence of the rice genome.</title>
        <authorList>
            <consortium name="International rice genome sequencing project (IRGSP)"/>
            <person name="Matsumoto T."/>
            <person name="Wu J."/>
            <person name="Kanamori H."/>
            <person name="Katayose Y."/>
            <person name="Fujisawa M."/>
            <person name="Namiki N."/>
            <person name="Mizuno H."/>
            <person name="Yamamoto K."/>
            <person name="Antonio B.A."/>
            <person name="Baba T."/>
            <person name="Sakata K."/>
            <person name="Nagamura Y."/>
            <person name="Aoki H."/>
            <person name="Arikawa K."/>
            <person name="Arita K."/>
            <person name="Bito T."/>
            <person name="Chiden Y."/>
            <person name="Fujitsuka N."/>
            <person name="Fukunaka R."/>
            <person name="Hamada M."/>
            <person name="Harada C."/>
            <person name="Hayashi A."/>
            <person name="Hijishita S."/>
            <person name="Honda M."/>
            <person name="Hosokawa S."/>
            <person name="Ichikawa Y."/>
            <person name="Idonuma A."/>
            <person name="Iijima M."/>
            <person name="Ikeda M."/>
            <person name="Ikeno M."/>
            <person name="Ito K."/>
            <person name="Ito S."/>
            <person name="Ito T."/>
            <person name="Ito Y."/>
            <person name="Ito Y."/>
            <person name="Iwabuchi A."/>
            <person name="Kamiya K."/>
            <person name="Karasawa W."/>
            <person name="Kurita K."/>
            <person name="Katagiri S."/>
            <person name="Kikuta A."/>
            <person name="Kobayashi H."/>
            <person name="Kobayashi N."/>
            <person name="Machita K."/>
            <person name="Maehara T."/>
            <person name="Masukawa M."/>
            <person name="Mizubayashi T."/>
            <person name="Mukai Y."/>
            <person name="Nagasaki H."/>
            <person name="Nagata Y."/>
            <person name="Naito S."/>
            <person name="Nakashima M."/>
            <person name="Nakama Y."/>
            <person name="Nakamichi Y."/>
            <person name="Nakamura M."/>
            <person name="Meguro A."/>
            <person name="Negishi M."/>
            <person name="Ohta I."/>
            <person name="Ohta T."/>
            <person name="Okamoto M."/>
            <person name="Ono N."/>
            <person name="Saji S."/>
            <person name="Sakaguchi M."/>
            <person name="Sakai K."/>
            <person name="Shibata M."/>
            <person name="Shimokawa T."/>
            <person name="Song J."/>
            <person name="Takazaki Y."/>
            <person name="Terasawa K."/>
            <person name="Tsugane M."/>
            <person name="Tsuji K."/>
            <person name="Ueda S."/>
            <person name="Waki K."/>
            <person name="Yamagata H."/>
            <person name="Yamamoto M."/>
            <person name="Yamamoto S."/>
            <person name="Yamane H."/>
            <person name="Yoshiki S."/>
            <person name="Yoshihara R."/>
            <person name="Yukawa K."/>
            <person name="Zhong H."/>
            <person name="Yano M."/>
            <person name="Yuan Q."/>
            <person name="Ouyang S."/>
            <person name="Liu J."/>
            <person name="Jones K.M."/>
            <person name="Gansberger K."/>
            <person name="Moffat K."/>
            <person name="Hill J."/>
            <person name="Bera J."/>
            <person name="Fadrosh D."/>
            <person name="Jin S."/>
            <person name="Johri S."/>
            <person name="Kim M."/>
            <person name="Overton L."/>
            <person name="Reardon M."/>
            <person name="Tsitrin T."/>
            <person name="Vuong H."/>
            <person name="Weaver B."/>
            <person name="Ciecko A."/>
            <person name="Tallon L."/>
            <person name="Jackson J."/>
            <person name="Pai G."/>
            <person name="Aken S.V."/>
            <person name="Utterback T."/>
            <person name="Reidmuller S."/>
            <person name="Feldblyum T."/>
            <person name="Hsiao J."/>
            <person name="Zismann V."/>
            <person name="Iobst S."/>
            <person name="de Vazeille A.R."/>
            <person name="Buell C.R."/>
            <person name="Ying K."/>
            <person name="Li Y."/>
            <person name="Lu T."/>
            <person name="Huang Y."/>
            <person name="Zhao Q."/>
            <person name="Feng Q."/>
            <person name="Zhang L."/>
            <person name="Zhu J."/>
            <person name="Weng Q."/>
            <person name="Mu J."/>
            <person name="Lu Y."/>
            <person name="Fan D."/>
            <person name="Liu Y."/>
            <person name="Guan J."/>
            <person name="Zhang Y."/>
            <person name="Yu S."/>
            <person name="Liu X."/>
            <person name="Zhang Y."/>
            <person name="Hong G."/>
            <person name="Han B."/>
            <person name="Choisne N."/>
            <person name="Demange N."/>
            <person name="Orjeda G."/>
            <person name="Samain S."/>
            <person name="Cattolico L."/>
            <person name="Pelletier E."/>
            <person name="Couloux A."/>
            <person name="Segurens B."/>
            <person name="Wincker P."/>
            <person name="D'Hont A."/>
            <person name="Scarpelli C."/>
            <person name="Weissenbach J."/>
            <person name="Salanoubat M."/>
            <person name="Quetier F."/>
            <person name="Yu Y."/>
            <person name="Kim H.R."/>
            <person name="Rambo T."/>
            <person name="Currie J."/>
            <person name="Collura K."/>
            <person name="Luo M."/>
            <person name="Yang T."/>
            <person name="Ammiraju J.S.S."/>
            <person name="Engler F."/>
            <person name="Soderlund C."/>
            <person name="Wing R.A."/>
            <person name="Palmer L.E."/>
            <person name="de la Bastide M."/>
            <person name="Spiegel L."/>
            <person name="Nascimento L."/>
            <person name="Zutavern T."/>
            <person name="O'Shaughnessy A."/>
            <person name="Dike S."/>
            <person name="Dedhia N."/>
            <person name="Preston R."/>
            <person name="Balija V."/>
            <person name="McCombie W.R."/>
            <person name="Chow T."/>
            <person name="Chen H."/>
            <person name="Chung M."/>
            <person name="Chen C."/>
            <person name="Shaw J."/>
            <person name="Wu H."/>
            <person name="Hsiao K."/>
            <person name="Chao Y."/>
            <person name="Chu M."/>
            <person name="Cheng C."/>
            <person name="Hour A."/>
            <person name="Lee P."/>
            <person name="Lin S."/>
            <person name="Lin Y."/>
            <person name="Liou J."/>
            <person name="Liu S."/>
            <person name="Hsing Y."/>
            <person name="Raghuvanshi S."/>
            <person name="Mohanty A."/>
            <person name="Bharti A.K."/>
            <person name="Gaur A."/>
            <person name="Gupta V."/>
            <person name="Kumar D."/>
            <person name="Ravi V."/>
            <person name="Vij S."/>
            <person name="Kapur A."/>
            <person name="Khurana P."/>
            <person name="Khurana P."/>
            <person name="Khurana J.P."/>
            <person name="Tyagi A.K."/>
            <person name="Gaikwad K."/>
            <person name="Singh A."/>
            <person name="Dalal V."/>
            <person name="Srivastava S."/>
            <person name="Dixit A."/>
            <person name="Pal A.K."/>
            <person name="Ghazi I.A."/>
            <person name="Yadav M."/>
            <person name="Pandit A."/>
            <person name="Bhargava A."/>
            <person name="Sureshbabu K."/>
            <person name="Batra K."/>
            <person name="Sharma T.R."/>
            <person name="Mohapatra T."/>
            <person name="Singh N.K."/>
            <person name="Messing J."/>
            <person name="Nelson A.B."/>
            <person name="Fuks G."/>
            <person name="Kavchok S."/>
            <person name="Keizer G."/>
            <person name="Linton E."/>
            <person name="Llaca V."/>
            <person name="Song R."/>
            <person name="Tanyolac B."/>
            <person name="Young S."/>
            <person name="Ho-Il K."/>
            <person name="Hahn J.H."/>
            <person name="Sangsakoo G."/>
            <person name="Vanavichit A."/>
            <person name="de Mattos Luiz.A.T."/>
            <person name="Zimmer P.D."/>
            <person name="Malone G."/>
            <person name="Dellagostin O."/>
            <person name="de Oliveira A.C."/>
            <person name="Bevan M."/>
            <person name="Bancroft I."/>
            <person name="Minx P."/>
            <person name="Cordum H."/>
            <person name="Wilson R."/>
            <person name="Cheng Z."/>
            <person name="Jin W."/>
            <person name="Jiang J."/>
            <person name="Leong S.A."/>
            <person name="Iwama H."/>
            <person name="Gojobori T."/>
            <person name="Itoh T."/>
            <person name="Niimura Y."/>
            <person name="Fujii Y."/>
            <person name="Habara T."/>
            <person name="Sakai H."/>
            <person name="Sato Y."/>
            <person name="Wilson G."/>
            <person name="Kumar K."/>
            <person name="McCouch S."/>
            <person name="Juretic N."/>
            <person name="Hoen D."/>
            <person name="Wright S."/>
            <person name="Bruskiewich R."/>
            <person name="Bureau T."/>
            <person name="Miyao A."/>
            <person name="Hirochika H."/>
            <person name="Nishikawa T."/>
            <person name="Kadowaki K."/>
            <person name="Sugiura M."/>
            <person name="Burr B."/>
            <person name="Sasaki T."/>
        </authorList>
    </citation>
    <scope>NUCLEOTIDE SEQUENCE [LARGE SCALE GENOMIC DNA]</scope>
    <source>
        <strain evidence="3">cv. Nipponbare</strain>
    </source>
</reference>
<dbReference type="AlphaFoldDB" id="A0A0P0XAY0"/>
<name>A0A0P0XAY0_ORYSJ</name>
<accession>A0A0P0XAY0</accession>
<gene>
    <name evidence="2" type="ordered locus">Os08g0106200</name>
    <name evidence="2" type="ORF">OSNPB_080106200</name>
</gene>
<proteinExistence type="predicted"/>